<name>K4KHE6_SIMAS</name>
<sequence length="108" mass="12253">MSDRCIADAISVLEELYSSLDDAYWEASSVDTKDRFYSLISATNHEMSELGKLSIQDHDLTYELVSREFQMAVHKLGDLEEGLEDSVLRARTALRLAEALKSLRQLIN</sequence>
<dbReference type="HOGENOM" id="CLU_2069810_0_0_6"/>
<gene>
    <name evidence="1" type="ordered locus">M5M_02005</name>
</gene>
<evidence type="ECO:0000313" key="1">
    <source>
        <dbReference type="EMBL" id="AFU97620.1"/>
    </source>
</evidence>
<organism evidence="1 2">
    <name type="scientific">Simiduia agarivorans (strain DSM 21679 / JCM 13881 / BCRC 17597 / SA1)</name>
    <dbReference type="NCBI Taxonomy" id="1117647"/>
    <lineage>
        <taxon>Bacteria</taxon>
        <taxon>Pseudomonadati</taxon>
        <taxon>Pseudomonadota</taxon>
        <taxon>Gammaproteobacteria</taxon>
        <taxon>Cellvibrionales</taxon>
        <taxon>Cellvibrionaceae</taxon>
        <taxon>Simiduia</taxon>
    </lineage>
</organism>
<proteinExistence type="predicted"/>
<keyword evidence="2" id="KW-1185">Reference proteome</keyword>
<dbReference type="Proteomes" id="UP000000466">
    <property type="component" value="Chromosome"/>
</dbReference>
<dbReference type="AlphaFoldDB" id="K4KHE6"/>
<protein>
    <submittedName>
        <fullName evidence="1">Uncharacterized protein</fullName>
    </submittedName>
</protein>
<dbReference type="OrthoDB" id="6195999at2"/>
<dbReference type="KEGG" id="saga:M5M_02005"/>
<dbReference type="eggNOG" id="ENOG50335SA">
    <property type="taxonomic scope" value="Bacteria"/>
</dbReference>
<accession>K4KHE6</accession>
<dbReference type="RefSeq" id="WP_015045793.1">
    <property type="nucleotide sequence ID" value="NC_018868.3"/>
</dbReference>
<dbReference type="EMBL" id="CP003746">
    <property type="protein sequence ID" value="AFU97620.1"/>
    <property type="molecule type" value="Genomic_DNA"/>
</dbReference>
<reference evidence="1 2" key="1">
    <citation type="journal article" date="2013" name="Genome Announc.">
        <title>Complete genome sequence of Simiduia agarivorans SA1(T), a marine bacterium able to degrade a variety of polysaccharides.</title>
        <authorList>
            <person name="Lin S.Y."/>
            <person name="Shieh W.Y."/>
            <person name="Chen J.S."/>
            <person name="Tang S.L."/>
        </authorList>
    </citation>
    <scope>NUCLEOTIDE SEQUENCE [LARGE SCALE GENOMIC DNA]</scope>
    <source>
        <strain evidence="2">DSM 21679 / JCM 13881 / BCRC 17597 / SA1</strain>
    </source>
</reference>
<evidence type="ECO:0000313" key="2">
    <source>
        <dbReference type="Proteomes" id="UP000000466"/>
    </source>
</evidence>